<protein>
    <recommendedName>
        <fullName evidence="4">Chorein N-terminal domain-containing protein</fullName>
    </recommendedName>
</protein>
<dbReference type="EMBL" id="JAPFFF010000194">
    <property type="protein sequence ID" value="KAK8835291.1"/>
    <property type="molecule type" value="Genomic_DNA"/>
</dbReference>
<dbReference type="Proteomes" id="UP001470230">
    <property type="component" value="Unassembled WGS sequence"/>
</dbReference>
<proteinExistence type="predicted"/>
<feature type="region of interest" description="Disordered" evidence="1">
    <location>
        <begin position="2178"/>
        <end position="2200"/>
    </location>
</feature>
<evidence type="ECO:0000313" key="3">
    <source>
        <dbReference type="Proteomes" id="UP001470230"/>
    </source>
</evidence>
<evidence type="ECO:0008006" key="4">
    <source>
        <dbReference type="Google" id="ProtNLM"/>
    </source>
</evidence>
<accession>A0ABR2GNP9</accession>
<organism evidence="2 3">
    <name type="scientific">Tritrichomonas musculus</name>
    <dbReference type="NCBI Taxonomy" id="1915356"/>
    <lineage>
        <taxon>Eukaryota</taxon>
        <taxon>Metamonada</taxon>
        <taxon>Parabasalia</taxon>
        <taxon>Tritrichomonadida</taxon>
        <taxon>Tritrichomonadidae</taxon>
        <taxon>Tritrichomonas</taxon>
    </lineage>
</organism>
<feature type="compositionally biased region" description="Basic residues" evidence="1">
    <location>
        <begin position="2180"/>
        <end position="2189"/>
    </location>
</feature>
<name>A0ABR2GNP9_9EUKA</name>
<comment type="caution">
    <text evidence="2">The sequence shown here is derived from an EMBL/GenBank/DDBJ whole genome shotgun (WGS) entry which is preliminary data.</text>
</comment>
<evidence type="ECO:0000313" key="2">
    <source>
        <dbReference type="EMBL" id="KAK8835291.1"/>
    </source>
</evidence>
<gene>
    <name evidence="2" type="ORF">M9Y10_016219</name>
</gene>
<feature type="compositionally biased region" description="Acidic residues" evidence="1">
    <location>
        <begin position="331"/>
        <end position="342"/>
    </location>
</feature>
<keyword evidence="3" id="KW-1185">Reference proteome</keyword>
<sequence length="2458" mass="282173">MSVKVGLIVYEFPFICENNECKCLSFELDNFAIHKNSDHVIHKNNPEIPLHFSQSMNLKAKIDDFILFKSKKISSKIKLVFTNGKLSVDFNNVINFGKFKFFVQKKHLKTISYAFLSIFKLSTAQTNIVPQVPHPPVLIVGRSKINFDIILNAIHIYLIDEVKENKMTITIGDLKGSVECYPSSFKFQTILKNLEITQFNKTFVSIDHKVDFKLEKKLDSEQLDINTNISKLHIYLEFKSVYWLLGFMNYEQNLFSKIESNQAEPESTNNKSDQSFVIREERLKLGSEFIPPSMILSNSLLSQSIDEFLQGSTSYDSNSMFLDQNKDEEEELMDYSTDDDTNNESQEPAPNSILDHMKLHIKFSDLCMEMIDRGEQKLNSVFAMKALSVLIYNNQYKITIEKFTISRGPRNILDVQYLSFPLNLPEPIKMTIDYIEGHLFSGDIIALTNDSHTVFSLLFEGKNPLFEQEVAINAFVKNGGGSLRKENNEPMTLVKFSDTYIIISFNKRELNVDVKLDRCDGVYNDDNSHFLTLHKEIHCHYTGTPEYQRVFIDVPTAKLTFKDVFLPWFLVLEPFTKVDQSKLQPLEIKLSIQPGQLVMVTNNTKIQPIASKEKIDSFKSSIFNYIPNGEFNKYFIFEIGKTKCHAIRNKTLYMDFKTEDIHINTEKQNHPIFGIEQFHYEMNEKLVKVNVPSIFIDFQLPNLLKLLDITSYLISTYILPLNLSIDEIILPNTGIDIEINQCIVTITPLPKVFLRLDIPCIKLILNSYHNIAALNLEAIKIYSVNQIDKPILILNISKIQSILSFVKESKLDLSKLTFESIQKLPHEISNDNHPLNYLKILYKMDLVQINYSHFFVKVLIYLVFKALIDCKTIPTISNLTIDDIVSKIKIQFDCFVNKIQINLILIDPFASVTLKKIKLSYKSKFETSINDLIILPITKGEEESNLKSFMTKKNDNDDIISITKKNDKLISHLSEFNLVIDFEMLFTLVQYISASPFLKIKPLIMHIKKLRNPNEIIEKIESETSPKTIPIDSFLHLKKADIIIPVDQINEFQLHISAKLSLTSTDLAVNLSSLSFNLYDQINKSAFPPIVPNLIADFSVGINENSSLSFKANISDVNILFSERDIFYLILLKKSIDDTLNSRIYAFEKLNIDVFKLRISSIELLSSKMVIILCKDSKSSSEIVPIFRSTIPSINFKVHKSKKKSKHPVAVSIKPCVEYFNVVTGNFDLIIEPFELKMFLYIIDEQMKFGIDVPEDICINFPLNAIQTFQELIGEITHYLKNKETMKYEELPSYWLCNKLGSKVDFTIGKDQYSVEHDKFIPLFNVTNDILISFSVDNSDYTIETNSFNYPTYLSQNIVSVKKLYKGGMMISFERTFQVENNLSFAIDLYVHDDATNKTNFVSSINPNERQPLLFDKEVCISIIKKGEINNINFNSINLQLSEKTISTFQIECDNKKRIECIKTIYNDTTIAARIVSISSQYLIYNLMPSSLYFKSDDEEITSVKRGETTDFYYINGDTFSAYLSLDENKFLDKKSVSKISFKSINLIDICNSENDFDHKCMVEFSYKKKNEQTTIILYMPIVIFNTTLFSFVFEVSRSKNKAYVERKCNYKKSIKVLPKTKNYWCPKVLANNSNDDSLNVTIKINPNSKVASKPFDCLATGNCTIYLPSLTTENMFIPLRCNIYNQSRTSILTLSSLVTILNNLDLKFQLTPIKTIPTDFNENDLLDNAEGKINMGEKIGTPFEINSHSVVVLPLITSEGTVSISVDGFCTTPSLNLLEPQKTVFKIQNQTNYIIIELVVKDVETGISAAFNKVVLPTPIMINNQLDTSVYAFHLIHLTPFEILPNSTSIYAFDEPLIYPSVSFRLDDNNYHRISLVEDTERIEVKEKYKGKPFYVQVKHNKYGNRLIVISYEEEEQFERYKYIFKATIHGIAASLIDFQMRETALIYLSKFHTKLTFNSEHLAIITSLKSLQIDDQNPFAVNQTVVYGYFTEECPYLSFNCLCTMSTTSFISFEYFALNIQRMDVSVDRSFVSDWINLSSFMKQDFIHPIEPRTPVIINQKRLFSFRYFEFAPTFLVLSYNRKTSRPRMLGKNSRFLKFVPSIKSRKMILPGIILSRITDRIGSIRTKLIDDYKTAAFNAMLAMLGSGGKLLKILGITSAIASSLNIKMKSDMTTHVSHGKRKHLKKHPLESDQSSKTEANEDIFDISKFDNISEDEFSNCFSYEALSALTKLINDNSMNSSPLIHFIMHKFSEINEKEINIMNSNKTQKRIDKKLTKLQNKKDHFIQQAGFKFKIMPGIEYDRGVAGVLTKELNDPLENVVSMSTCKRIREIRTFAGAKISAFDPEIAMAQKIIIQKYGLNEKAKEISLSNDGEKKKFIIMTEKALYVFSDDSKDILTSVKFSDIDKVEIGDENIVKIYLKDGKTIDVKIDSVVSLNFLLSLLRMNLRFGESLLS</sequence>
<feature type="compositionally biased region" description="Basic and acidic residues" evidence="1">
    <location>
        <begin position="2190"/>
        <end position="2200"/>
    </location>
</feature>
<evidence type="ECO:0000256" key="1">
    <source>
        <dbReference type="SAM" id="MobiDB-lite"/>
    </source>
</evidence>
<feature type="region of interest" description="Disordered" evidence="1">
    <location>
        <begin position="331"/>
        <end position="350"/>
    </location>
</feature>
<reference evidence="2 3" key="1">
    <citation type="submission" date="2024-04" db="EMBL/GenBank/DDBJ databases">
        <title>Tritrichomonas musculus Genome.</title>
        <authorList>
            <person name="Alves-Ferreira E."/>
            <person name="Grigg M."/>
            <person name="Lorenzi H."/>
            <person name="Galac M."/>
        </authorList>
    </citation>
    <scope>NUCLEOTIDE SEQUENCE [LARGE SCALE GENOMIC DNA]</scope>
    <source>
        <strain evidence="2 3">EAF2021</strain>
    </source>
</reference>